<dbReference type="EMBL" id="FYDG01000002">
    <property type="protein sequence ID" value="SNB65789.1"/>
    <property type="molecule type" value="Genomic_DNA"/>
</dbReference>
<evidence type="ECO:0000256" key="4">
    <source>
        <dbReference type="ARBA" id="ARBA00048782"/>
    </source>
</evidence>
<dbReference type="OrthoDB" id="4174719at2"/>
<feature type="region of interest" description="Disordered" evidence="6">
    <location>
        <begin position="1"/>
        <end position="23"/>
    </location>
</feature>
<evidence type="ECO:0000256" key="6">
    <source>
        <dbReference type="SAM" id="MobiDB-lite"/>
    </source>
</evidence>
<dbReference type="InterPro" id="IPR036509">
    <property type="entry name" value="Met_Sox_Rdtase_MsrA_sf"/>
</dbReference>
<dbReference type="NCBIfam" id="TIGR00401">
    <property type="entry name" value="msrA"/>
    <property type="match status" value="1"/>
</dbReference>
<evidence type="ECO:0000313" key="8">
    <source>
        <dbReference type="EMBL" id="SNB65789.1"/>
    </source>
</evidence>
<evidence type="ECO:0000256" key="3">
    <source>
        <dbReference type="ARBA" id="ARBA00047806"/>
    </source>
</evidence>
<accession>A0A212R198</accession>
<sequence>MFAIGKKSKLPGPSEALPGRREPLDPGKVHFVNGAVLAGPYPRGCEAIQFGMGCFWGAERKFWQTEGVHVTAVGYAGGLTPNPTYEEVCSGRTGHAEVVLAVYDPGRVSLDKLLKIFWESHDPTQGMRQGNDIGTQYRSAIYFTSQTQRVAAEASKAAYQSALSRHGYGPITTEIAPAGPFYFAEAHHQQYLAKNPGGYCGLGGSGVSCPIGLET</sequence>
<evidence type="ECO:0000259" key="7">
    <source>
        <dbReference type="Pfam" id="PF01625"/>
    </source>
</evidence>
<dbReference type="InterPro" id="IPR050162">
    <property type="entry name" value="MsrA_MetSO_reductase"/>
</dbReference>
<feature type="active site" evidence="5">
    <location>
        <position position="54"/>
    </location>
</feature>
<dbReference type="GO" id="GO:0034599">
    <property type="term" value="P:cellular response to oxidative stress"/>
    <property type="evidence" value="ECO:0007669"/>
    <property type="project" value="TreeGrafter"/>
</dbReference>
<evidence type="ECO:0000256" key="2">
    <source>
        <dbReference type="ARBA" id="ARBA00023002"/>
    </source>
</evidence>
<dbReference type="AlphaFoldDB" id="A0A212R198"/>
<comment type="function">
    <text evidence="5">Has an important function as a repair enzyme for proteins that have been inactivated by oxidation. Catalyzes the reversible oxidation-reduction of methionine sulfoxide in proteins to methionine.</text>
</comment>
<name>A0A212R198_RHOAC</name>
<dbReference type="GO" id="GO:0005737">
    <property type="term" value="C:cytoplasm"/>
    <property type="evidence" value="ECO:0007669"/>
    <property type="project" value="TreeGrafter"/>
</dbReference>
<evidence type="ECO:0000313" key="9">
    <source>
        <dbReference type="Proteomes" id="UP000198418"/>
    </source>
</evidence>
<proteinExistence type="inferred from homology"/>
<dbReference type="PANTHER" id="PTHR42799:SF2">
    <property type="entry name" value="MITOCHONDRIAL PEPTIDE METHIONINE SULFOXIDE REDUCTASE"/>
    <property type="match status" value="1"/>
</dbReference>
<evidence type="ECO:0000256" key="1">
    <source>
        <dbReference type="ARBA" id="ARBA00005591"/>
    </source>
</evidence>
<feature type="domain" description="Peptide methionine sulphoxide reductase MsrA" evidence="7">
    <location>
        <begin position="48"/>
        <end position="200"/>
    </location>
</feature>
<comment type="catalytic activity">
    <reaction evidence="3 5">
        <text>L-methionyl-[protein] + [thioredoxin]-disulfide + H2O = L-methionyl-(S)-S-oxide-[protein] + [thioredoxin]-dithiol</text>
        <dbReference type="Rhea" id="RHEA:14217"/>
        <dbReference type="Rhea" id="RHEA-COMP:10698"/>
        <dbReference type="Rhea" id="RHEA-COMP:10700"/>
        <dbReference type="Rhea" id="RHEA-COMP:12313"/>
        <dbReference type="Rhea" id="RHEA-COMP:12315"/>
        <dbReference type="ChEBI" id="CHEBI:15377"/>
        <dbReference type="ChEBI" id="CHEBI:16044"/>
        <dbReference type="ChEBI" id="CHEBI:29950"/>
        <dbReference type="ChEBI" id="CHEBI:44120"/>
        <dbReference type="ChEBI" id="CHEBI:50058"/>
        <dbReference type="EC" id="1.8.4.11"/>
    </reaction>
</comment>
<dbReference type="HAMAP" id="MF_01401">
    <property type="entry name" value="MsrA"/>
    <property type="match status" value="1"/>
</dbReference>
<gene>
    <name evidence="5" type="primary">msrA</name>
    <name evidence="8" type="ORF">SAMN06265338_102316</name>
</gene>
<dbReference type="InterPro" id="IPR002569">
    <property type="entry name" value="Met_Sox_Rdtase_MsrA_dom"/>
</dbReference>
<protein>
    <recommendedName>
        <fullName evidence="5">Peptide methionine sulfoxide reductase MsrA</fullName>
        <shortName evidence="5">Protein-methionine-S-oxide reductase</shortName>
        <ecNumber evidence="5">1.8.4.11</ecNumber>
    </recommendedName>
    <alternativeName>
        <fullName evidence="5">Peptide-methionine (S)-S-oxide reductase</fullName>
        <shortName evidence="5">Peptide Met(O) reductase</shortName>
    </alternativeName>
</protein>
<comment type="similarity">
    <text evidence="1 5">Belongs to the MsrA Met sulfoxide reductase family.</text>
</comment>
<organism evidence="8 9">
    <name type="scientific">Rhodoblastus acidophilus</name>
    <name type="common">Rhodopseudomonas acidophila</name>
    <dbReference type="NCBI Taxonomy" id="1074"/>
    <lineage>
        <taxon>Bacteria</taxon>
        <taxon>Pseudomonadati</taxon>
        <taxon>Pseudomonadota</taxon>
        <taxon>Alphaproteobacteria</taxon>
        <taxon>Hyphomicrobiales</taxon>
        <taxon>Rhodoblastaceae</taxon>
        <taxon>Rhodoblastus</taxon>
    </lineage>
</organism>
<evidence type="ECO:0000256" key="5">
    <source>
        <dbReference type="HAMAP-Rule" id="MF_01401"/>
    </source>
</evidence>
<dbReference type="SUPFAM" id="SSF55068">
    <property type="entry name" value="Peptide methionine sulfoxide reductase"/>
    <property type="match status" value="1"/>
</dbReference>
<comment type="catalytic activity">
    <reaction evidence="4 5">
        <text>[thioredoxin]-disulfide + L-methionine + H2O = L-methionine (S)-S-oxide + [thioredoxin]-dithiol</text>
        <dbReference type="Rhea" id="RHEA:19993"/>
        <dbReference type="Rhea" id="RHEA-COMP:10698"/>
        <dbReference type="Rhea" id="RHEA-COMP:10700"/>
        <dbReference type="ChEBI" id="CHEBI:15377"/>
        <dbReference type="ChEBI" id="CHEBI:29950"/>
        <dbReference type="ChEBI" id="CHEBI:50058"/>
        <dbReference type="ChEBI" id="CHEBI:57844"/>
        <dbReference type="ChEBI" id="CHEBI:58772"/>
        <dbReference type="EC" id="1.8.4.11"/>
    </reaction>
</comment>
<dbReference type="GO" id="GO:0008113">
    <property type="term" value="F:peptide-methionine (S)-S-oxide reductase activity"/>
    <property type="evidence" value="ECO:0007669"/>
    <property type="project" value="UniProtKB-UniRule"/>
</dbReference>
<dbReference type="RefSeq" id="WP_088519833.1">
    <property type="nucleotide sequence ID" value="NZ_FYDG01000002.1"/>
</dbReference>
<keyword evidence="9" id="KW-1185">Reference proteome</keyword>
<dbReference type="Pfam" id="PF01625">
    <property type="entry name" value="PMSR"/>
    <property type="match status" value="1"/>
</dbReference>
<dbReference type="FunFam" id="3.30.1060.10:FF:000001">
    <property type="entry name" value="Peptide methionine sulfoxide reductase MsrA"/>
    <property type="match status" value="1"/>
</dbReference>
<dbReference type="GO" id="GO:0033744">
    <property type="term" value="F:L-methionine:thioredoxin-disulfide S-oxidoreductase activity"/>
    <property type="evidence" value="ECO:0007669"/>
    <property type="project" value="RHEA"/>
</dbReference>
<reference evidence="9" key="1">
    <citation type="submission" date="2017-06" db="EMBL/GenBank/DDBJ databases">
        <authorList>
            <person name="Varghese N."/>
            <person name="Submissions S."/>
        </authorList>
    </citation>
    <scope>NUCLEOTIDE SEQUENCE [LARGE SCALE GENOMIC DNA]</scope>
    <source>
        <strain evidence="9">DSM 137</strain>
    </source>
</reference>
<keyword evidence="2 5" id="KW-0560">Oxidoreductase</keyword>
<dbReference type="Proteomes" id="UP000198418">
    <property type="component" value="Unassembled WGS sequence"/>
</dbReference>
<dbReference type="Gene3D" id="3.30.1060.10">
    <property type="entry name" value="Peptide methionine sulphoxide reductase MsrA"/>
    <property type="match status" value="1"/>
</dbReference>
<dbReference type="EC" id="1.8.4.11" evidence="5"/>
<dbReference type="PANTHER" id="PTHR42799">
    <property type="entry name" value="MITOCHONDRIAL PEPTIDE METHIONINE SULFOXIDE REDUCTASE"/>
    <property type="match status" value="1"/>
</dbReference>